<protein>
    <recommendedName>
        <fullName evidence="2">site-specific DNA-methyltransferase (adenine-specific)</fullName>
        <ecNumber evidence="2">2.1.1.72</ecNumber>
    </recommendedName>
</protein>
<dbReference type="GO" id="GO:0008170">
    <property type="term" value="F:N-methyltransferase activity"/>
    <property type="evidence" value="ECO:0007669"/>
    <property type="project" value="InterPro"/>
</dbReference>
<dbReference type="RefSeq" id="WP_106707665.1">
    <property type="nucleotide sequence ID" value="NZ_PXXU01000045.1"/>
</dbReference>
<comment type="similarity">
    <text evidence="1">Belongs to the N(4)/N(6)-methyltransferase family.</text>
</comment>
<keyword evidence="10" id="KW-1185">Reference proteome</keyword>
<feature type="region of interest" description="Disordered" evidence="7">
    <location>
        <begin position="571"/>
        <end position="607"/>
    </location>
</feature>
<dbReference type="Proteomes" id="UP000241912">
    <property type="component" value="Unassembled WGS sequence"/>
</dbReference>
<organism evidence="9 10">
    <name type="scientific">Nitrosomonas supralitoralis</name>
    <dbReference type="NCBI Taxonomy" id="2116706"/>
    <lineage>
        <taxon>Bacteria</taxon>
        <taxon>Pseudomonadati</taxon>
        <taxon>Pseudomonadota</taxon>
        <taxon>Betaproteobacteria</taxon>
        <taxon>Nitrosomonadales</taxon>
        <taxon>Nitrosomonadaceae</taxon>
        <taxon>Nitrosomonas</taxon>
    </lineage>
</organism>
<evidence type="ECO:0000313" key="9">
    <source>
        <dbReference type="EMBL" id="PSJ16553.1"/>
    </source>
</evidence>
<accession>A0A2P7NSU9</accession>
<dbReference type="InterPro" id="IPR002941">
    <property type="entry name" value="DNA_methylase_N4/N6"/>
</dbReference>
<dbReference type="Gene3D" id="3.40.50.150">
    <property type="entry name" value="Vaccinia Virus protein VP39"/>
    <property type="match status" value="1"/>
</dbReference>
<dbReference type="PRINTS" id="PR00508">
    <property type="entry name" value="S21N4MTFRASE"/>
</dbReference>
<evidence type="ECO:0000256" key="7">
    <source>
        <dbReference type="SAM" id="MobiDB-lite"/>
    </source>
</evidence>
<reference evidence="9 10" key="1">
    <citation type="submission" date="2018-03" db="EMBL/GenBank/DDBJ databases">
        <title>Draft genome of Nitrosomonas supralitoralis APG5.</title>
        <authorList>
            <person name="Urakawa H."/>
            <person name="Lopez J.V."/>
        </authorList>
    </citation>
    <scope>NUCLEOTIDE SEQUENCE [LARGE SCALE GENOMIC DNA]</scope>
    <source>
        <strain evidence="9 10">APG5</strain>
    </source>
</reference>
<evidence type="ECO:0000256" key="6">
    <source>
        <dbReference type="ARBA" id="ARBA00047942"/>
    </source>
</evidence>
<dbReference type="AlphaFoldDB" id="A0A2P7NSU9"/>
<comment type="catalytic activity">
    <reaction evidence="6">
        <text>a 2'-deoxyadenosine in DNA + S-adenosyl-L-methionine = an N(6)-methyl-2'-deoxyadenosine in DNA + S-adenosyl-L-homocysteine + H(+)</text>
        <dbReference type="Rhea" id="RHEA:15197"/>
        <dbReference type="Rhea" id="RHEA-COMP:12418"/>
        <dbReference type="Rhea" id="RHEA-COMP:12419"/>
        <dbReference type="ChEBI" id="CHEBI:15378"/>
        <dbReference type="ChEBI" id="CHEBI:57856"/>
        <dbReference type="ChEBI" id="CHEBI:59789"/>
        <dbReference type="ChEBI" id="CHEBI:90615"/>
        <dbReference type="ChEBI" id="CHEBI:90616"/>
        <dbReference type="EC" id="2.1.1.72"/>
    </reaction>
</comment>
<dbReference type="OrthoDB" id="9816288at2"/>
<evidence type="ECO:0000259" key="8">
    <source>
        <dbReference type="Pfam" id="PF01555"/>
    </source>
</evidence>
<dbReference type="SUPFAM" id="SSF53335">
    <property type="entry name" value="S-adenosyl-L-methionine-dependent methyltransferases"/>
    <property type="match status" value="1"/>
</dbReference>
<evidence type="ECO:0000256" key="4">
    <source>
        <dbReference type="ARBA" id="ARBA00022679"/>
    </source>
</evidence>
<dbReference type="Pfam" id="PF01555">
    <property type="entry name" value="N6_N4_Mtase"/>
    <property type="match status" value="1"/>
</dbReference>
<name>A0A2P7NSU9_9PROT</name>
<dbReference type="InterPro" id="IPR002295">
    <property type="entry name" value="N4/N6-MTase_EcoPI_Mod-like"/>
</dbReference>
<evidence type="ECO:0000313" key="10">
    <source>
        <dbReference type="Proteomes" id="UP000241912"/>
    </source>
</evidence>
<evidence type="ECO:0000256" key="5">
    <source>
        <dbReference type="ARBA" id="ARBA00022691"/>
    </source>
</evidence>
<evidence type="ECO:0000256" key="2">
    <source>
        <dbReference type="ARBA" id="ARBA00011900"/>
    </source>
</evidence>
<dbReference type="InterPro" id="IPR001091">
    <property type="entry name" value="RM_Methyltransferase"/>
</dbReference>
<dbReference type="EC" id="2.1.1.72" evidence="2"/>
<dbReference type="InterPro" id="IPR002052">
    <property type="entry name" value="DNA_methylase_N6_adenine_CS"/>
</dbReference>
<dbReference type="PIRSF" id="PIRSF015855">
    <property type="entry name" value="TypeIII_Mtase_mKpnI"/>
    <property type="match status" value="1"/>
</dbReference>
<evidence type="ECO:0000256" key="3">
    <source>
        <dbReference type="ARBA" id="ARBA00022603"/>
    </source>
</evidence>
<keyword evidence="3 9" id="KW-0489">Methyltransferase</keyword>
<evidence type="ECO:0000256" key="1">
    <source>
        <dbReference type="ARBA" id="ARBA00006594"/>
    </source>
</evidence>
<sequence>MSKKHKLELTWIGKENQPKLEPRILLEDPTKSYHAKHRVKDNDIFDNQLIFGDNLLALKALEAEFSGKVKCIYIDPPYNTGQAFEHYDDGIEASLWLSLMSERLRQLSRLLKNDGVIFVQIDDNYFAHLKLVMDEVFGVSQYINTIAVKTKESSGASGGGEDRRLKKNIEFVLAYGGKDFVSFNSVFSETELDNYLELMRLEGKSFKYTSVLYRLGKKTFVKTIKDGGGSDMQLYKIEDYETRSISRLAKEEGLSEAQVIYKYYDKVHTTENAQTSIRTRVQDATDSLDNMYSLEYIPVSGRNKGTLTELLFVGPQKRLVSWFSNVTYKKGKKIIKREKLGTFWDDLNWNNVTREGGVRFPNGQKPEKLISICLELATAPGDLVLDSFLGSGTTAAVAHKMGRRWIGIELGEHCHTHCAPRMQSVIDGTDQSGISELTGWSGGGGFRYYKLAPSLLQLDTYGQWVINKEYNAEMLAQALCKLEGFTYAPSGVHYWIHGYSTERDFIYVTTANLNHEQLQQLSDEVGSERSLLVLCTAFRGRGDYPNLTVKKIPKQVLSRCEWGHDDYSLRVENLPKAPPPQQVENTKTKGHSAANSVQSGLFDEEME</sequence>
<proteinExistence type="inferred from homology"/>
<dbReference type="EMBL" id="PXXU01000045">
    <property type="protein sequence ID" value="PSJ16553.1"/>
    <property type="molecule type" value="Genomic_DNA"/>
</dbReference>
<keyword evidence="4 9" id="KW-0808">Transferase</keyword>
<keyword evidence="5" id="KW-0949">S-adenosyl-L-methionine</keyword>
<dbReference type="InterPro" id="IPR029063">
    <property type="entry name" value="SAM-dependent_MTases_sf"/>
</dbReference>
<dbReference type="GO" id="GO:0032259">
    <property type="term" value="P:methylation"/>
    <property type="evidence" value="ECO:0007669"/>
    <property type="project" value="UniProtKB-KW"/>
</dbReference>
<dbReference type="PROSITE" id="PS00092">
    <property type="entry name" value="N6_MTASE"/>
    <property type="match status" value="1"/>
</dbReference>
<comment type="caution">
    <text evidence="9">The sequence shown here is derived from an EMBL/GenBank/DDBJ whole genome shotgun (WGS) entry which is preliminary data.</text>
</comment>
<gene>
    <name evidence="9" type="ORF">C7H79_12900</name>
</gene>
<dbReference type="GO" id="GO:0009007">
    <property type="term" value="F:site-specific DNA-methyltransferase (adenine-specific) activity"/>
    <property type="evidence" value="ECO:0007669"/>
    <property type="project" value="UniProtKB-EC"/>
</dbReference>
<dbReference type="GO" id="GO:0003677">
    <property type="term" value="F:DNA binding"/>
    <property type="evidence" value="ECO:0007669"/>
    <property type="project" value="InterPro"/>
</dbReference>
<feature type="domain" description="DNA methylase N-4/N-6" evidence="8">
    <location>
        <begin position="69"/>
        <end position="415"/>
    </location>
</feature>